<gene>
    <name evidence="4" type="ORF">J2X01_000261</name>
</gene>
<dbReference type="SUPFAM" id="SSF56601">
    <property type="entry name" value="beta-lactamase/transpeptidase-like"/>
    <property type="match status" value="1"/>
</dbReference>
<keyword evidence="5" id="KW-1185">Reference proteome</keyword>
<dbReference type="Gene3D" id="3.40.710.10">
    <property type="entry name" value="DD-peptidase/beta-lactamase superfamily"/>
    <property type="match status" value="1"/>
</dbReference>
<reference evidence="4 5" key="1">
    <citation type="submission" date="2023-07" db="EMBL/GenBank/DDBJ databases">
        <title>Sorghum-associated microbial communities from plants grown in Nebraska, USA.</title>
        <authorList>
            <person name="Schachtman D."/>
        </authorList>
    </citation>
    <scope>NUCLEOTIDE SEQUENCE [LARGE SCALE GENOMIC DNA]</scope>
    <source>
        <strain evidence="4 5">BE167</strain>
    </source>
</reference>
<dbReference type="InterPro" id="IPR012338">
    <property type="entry name" value="Beta-lactam/transpept-like"/>
</dbReference>
<keyword evidence="2" id="KW-1133">Transmembrane helix</keyword>
<keyword evidence="2" id="KW-0812">Transmembrane</keyword>
<sequence>MDSWGSGRHYSSGRHTREPARGAGRGLPGLLGGIRPQFLIVLVAVLGLVSAATVYATIQARPPLDADAPPATSASATAVAANPLSATGTAPPAAVTAPPSAAAVPAPVVASPDPTIGPALDAEINAVIEANSAYRVGVALIDVRDGAVHEYGVKTKFVAASTGKILAAAAYYHLVETGKASLAARMGASTAGQQIRQMVQQSNNDSWALILAAVGHKGLINYAATMGIPYDRTVNALTPAEMGKILSELYSGRLLNAQNTAQLLSYMQQTNYETLIPAATPPGISVFHKYGLLNGNLHDASVLVRGERAYVFVVYTQGRDLSDMADRTRVIHELTATVTAGLF</sequence>
<dbReference type="Pfam" id="PF13354">
    <property type="entry name" value="Beta-lactamase2"/>
    <property type="match status" value="1"/>
</dbReference>
<feature type="domain" description="Beta-lactamase class A catalytic" evidence="3">
    <location>
        <begin position="137"/>
        <end position="316"/>
    </location>
</feature>
<feature type="transmembrane region" description="Helical" evidence="2">
    <location>
        <begin position="38"/>
        <end position="58"/>
    </location>
</feature>
<dbReference type="InterPro" id="IPR045155">
    <property type="entry name" value="Beta-lactam_cat"/>
</dbReference>
<evidence type="ECO:0000256" key="2">
    <source>
        <dbReference type="SAM" id="Phobius"/>
    </source>
</evidence>
<comment type="caution">
    <text evidence="4">The sequence shown here is derived from an EMBL/GenBank/DDBJ whole genome shotgun (WGS) entry which is preliminary data.</text>
</comment>
<evidence type="ECO:0000313" key="5">
    <source>
        <dbReference type="Proteomes" id="UP001252243"/>
    </source>
</evidence>
<feature type="region of interest" description="Disordered" evidence="1">
    <location>
        <begin position="1"/>
        <end position="23"/>
    </location>
</feature>
<dbReference type="EMBL" id="JAVDVQ010000001">
    <property type="protein sequence ID" value="MDR7080992.1"/>
    <property type="molecule type" value="Genomic_DNA"/>
</dbReference>
<evidence type="ECO:0000256" key="1">
    <source>
        <dbReference type="SAM" id="MobiDB-lite"/>
    </source>
</evidence>
<keyword evidence="2" id="KW-0472">Membrane</keyword>
<evidence type="ECO:0000313" key="4">
    <source>
        <dbReference type="EMBL" id="MDR7080992.1"/>
    </source>
</evidence>
<dbReference type="InterPro" id="IPR000871">
    <property type="entry name" value="Beta-lactam_class-A"/>
</dbReference>
<dbReference type="RefSeq" id="WP_310049833.1">
    <property type="nucleotide sequence ID" value="NZ_JAVDVQ010000001.1"/>
</dbReference>
<organism evidence="4 5">
    <name type="scientific">Arthrobacter ginsengisoli</name>
    <dbReference type="NCBI Taxonomy" id="1356565"/>
    <lineage>
        <taxon>Bacteria</taxon>
        <taxon>Bacillati</taxon>
        <taxon>Actinomycetota</taxon>
        <taxon>Actinomycetes</taxon>
        <taxon>Micrococcales</taxon>
        <taxon>Micrococcaceae</taxon>
        <taxon>Arthrobacter</taxon>
    </lineage>
</organism>
<dbReference type="Proteomes" id="UP001252243">
    <property type="component" value="Unassembled WGS sequence"/>
</dbReference>
<dbReference type="PANTHER" id="PTHR35333:SF3">
    <property type="entry name" value="BETA-LACTAMASE-TYPE TRANSPEPTIDASE FOLD CONTAINING PROTEIN"/>
    <property type="match status" value="1"/>
</dbReference>
<evidence type="ECO:0000259" key="3">
    <source>
        <dbReference type="Pfam" id="PF13354"/>
    </source>
</evidence>
<protein>
    <submittedName>
        <fullName evidence="4">Beta-lactamase class A</fullName>
    </submittedName>
</protein>
<dbReference type="PANTHER" id="PTHR35333">
    <property type="entry name" value="BETA-LACTAMASE"/>
    <property type="match status" value="1"/>
</dbReference>
<name>A0ABU1U717_9MICC</name>
<proteinExistence type="predicted"/>
<accession>A0ABU1U717</accession>